<dbReference type="AlphaFoldDB" id="A0A3A1TY47"/>
<feature type="transmembrane region" description="Helical" evidence="7">
    <location>
        <begin position="21"/>
        <end position="43"/>
    </location>
</feature>
<dbReference type="InterPro" id="IPR004872">
    <property type="entry name" value="Lipoprotein_NlpA"/>
</dbReference>
<evidence type="ECO:0000313" key="9">
    <source>
        <dbReference type="Proteomes" id="UP000265742"/>
    </source>
</evidence>
<dbReference type="EMBL" id="QXTG01000002">
    <property type="protein sequence ID" value="RIX28729.1"/>
    <property type="molecule type" value="Genomic_DNA"/>
</dbReference>
<dbReference type="RefSeq" id="WP_119483038.1">
    <property type="nucleotide sequence ID" value="NZ_QXTG01000002.1"/>
</dbReference>
<dbReference type="GO" id="GO:0016020">
    <property type="term" value="C:membrane"/>
    <property type="evidence" value="ECO:0007669"/>
    <property type="project" value="UniProtKB-SubCell"/>
</dbReference>
<dbReference type="OrthoDB" id="9812878at2"/>
<comment type="subcellular location">
    <subcellularLocation>
        <location evidence="1">Membrane</location>
        <topology evidence="1">Lipid-anchor</topology>
    </subcellularLocation>
</comment>
<dbReference type="Proteomes" id="UP000265742">
    <property type="component" value="Unassembled WGS sequence"/>
</dbReference>
<protein>
    <submittedName>
        <fullName evidence="8">Metal ABC transporter substrate-binding protein</fullName>
    </submittedName>
</protein>
<gene>
    <name evidence="8" type="ORF">D1781_15170</name>
</gene>
<comment type="caution">
    <text evidence="8">The sequence shown here is derived from an EMBL/GenBank/DDBJ whole genome shotgun (WGS) entry which is preliminary data.</text>
</comment>
<keyword evidence="6" id="KW-0449">Lipoprotein</keyword>
<dbReference type="Pfam" id="PF03180">
    <property type="entry name" value="Lipoprotein_9"/>
    <property type="match status" value="1"/>
</dbReference>
<organism evidence="8 9">
    <name type="scientific">Amnibacterium setariae</name>
    <dbReference type="NCBI Taxonomy" id="2306585"/>
    <lineage>
        <taxon>Bacteria</taxon>
        <taxon>Bacillati</taxon>
        <taxon>Actinomycetota</taxon>
        <taxon>Actinomycetes</taxon>
        <taxon>Micrococcales</taxon>
        <taxon>Microbacteriaceae</taxon>
        <taxon>Amnibacterium</taxon>
    </lineage>
</organism>
<dbReference type="SUPFAM" id="SSF53850">
    <property type="entry name" value="Periplasmic binding protein-like II"/>
    <property type="match status" value="1"/>
</dbReference>
<sequence length="323" mass="34182">MTTAPDPDAPRLPERQRRRGPIITTIVVAAVVVIAVVVTLVLVNRPNGGSGAAAAGDDRPARTVTIGIADISQPYWKTFASLAKQRLNVTVKYVNFTDYSQPNPALKQQQLDLNEFQHLQYLANYNITSGDDLQPIGATAIYPLPLYSAKYDAASKLPAKAKVAIPNDAVNEARGLLVLQSAGLLTLKGGGTAFSTTKDIATAKIEVQPIDASQTATALKNGSVAAAIVNKNYAVDAGLPKSQVIARDDPSSAAAEPYVNAFVARKADADDPVLIKLAALYHTASVTDEVQRENGGDAVFETWGPEKLQQILAKVQADAKAAQ</sequence>
<proteinExistence type="inferred from homology"/>
<evidence type="ECO:0000256" key="5">
    <source>
        <dbReference type="ARBA" id="ARBA00023139"/>
    </source>
</evidence>
<dbReference type="Gene3D" id="3.40.190.10">
    <property type="entry name" value="Periplasmic binding protein-like II"/>
    <property type="match status" value="2"/>
</dbReference>
<keyword evidence="7" id="KW-0812">Transmembrane</keyword>
<evidence type="ECO:0000256" key="6">
    <source>
        <dbReference type="ARBA" id="ARBA00023288"/>
    </source>
</evidence>
<evidence type="ECO:0000256" key="3">
    <source>
        <dbReference type="ARBA" id="ARBA00022729"/>
    </source>
</evidence>
<keyword evidence="3" id="KW-0732">Signal</keyword>
<evidence type="ECO:0000256" key="4">
    <source>
        <dbReference type="ARBA" id="ARBA00023136"/>
    </source>
</evidence>
<keyword evidence="4 7" id="KW-0472">Membrane</keyword>
<name>A0A3A1TY47_9MICO</name>
<accession>A0A3A1TY47</accession>
<evidence type="ECO:0000256" key="7">
    <source>
        <dbReference type="SAM" id="Phobius"/>
    </source>
</evidence>
<keyword evidence="9" id="KW-1185">Reference proteome</keyword>
<keyword evidence="5" id="KW-0564">Palmitate</keyword>
<reference evidence="9" key="1">
    <citation type="submission" date="2018-09" db="EMBL/GenBank/DDBJ databases">
        <authorList>
            <person name="Kim I."/>
        </authorList>
    </citation>
    <scope>NUCLEOTIDE SEQUENCE [LARGE SCALE GENOMIC DNA]</scope>
    <source>
        <strain evidence="9">DD4a</strain>
    </source>
</reference>
<dbReference type="PANTHER" id="PTHR30429">
    <property type="entry name" value="D-METHIONINE-BINDING LIPOPROTEIN METQ"/>
    <property type="match status" value="1"/>
</dbReference>
<evidence type="ECO:0000256" key="2">
    <source>
        <dbReference type="ARBA" id="ARBA00008973"/>
    </source>
</evidence>
<keyword evidence="7" id="KW-1133">Transmembrane helix</keyword>
<evidence type="ECO:0000313" key="8">
    <source>
        <dbReference type="EMBL" id="RIX28729.1"/>
    </source>
</evidence>
<evidence type="ECO:0000256" key="1">
    <source>
        <dbReference type="ARBA" id="ARBA00004635"/>
    </source>
</evidence>
<dbReference type="PANTHER" id="PTHR30429:SF3">
    <property type="entry name" value="LIPOPROTEIN"/>
    <property type="match status" value="1"/>
</dbReference>
<comment type="similarity">
    <text evidence="2">Belongs to the NlpA lipoprotein family.</text>
</comment>